<dbReference type="Proteomes" id="UP001596500">
    <property type="component" value="Unassembled WGS sequence"/>
</dbReference>
<dbReference type="InterPro" id="IPR032710">
    <property type="entry name" value="NTF2-like_dom_sf"/>
</dbReference>
<dbReference type="InterPro" id="IPR027843">
    <property type="entry name" value="DUF4440"/>
</dbReference>
<dbReference type="NCBIfam" id="TIGR02246">
    <property type="entry name" value="SgcJ/EcaC family oxidoreductase"/>
    <property type="match status" value="1"/>
</dbReference>
<name>A0ABW2RP25_9BACL</name>
<keyword evidence="3" id="KW-1185">Reference proteome</keyword>
<dbReference type="EMBL" id="JBHTBW010000052">
    <property type="protein sequence ID" value="MFC7442536.1"/>
    <property type="molecule type" value="Genomic_DNA"/>
</dbReference>
<feature type="domain" description="DUF4440" evidence="1">
    <location>
        <begin position="20"/>
        <end position="131"/>
    </location>
</feature>
<dbReference type="Gene3D" id="3.10.450.50">
    <property type="match status" value="1"/>
</dbReference>
<comment type="caution">
    <text evidence="2">The sequence shown here is derived from an EMBL/GenBank/DDBJ whole genome shotgun (WGS) entry which is preliminary data.</text>
</comment>
<proteinExistence type="predicted"/>
<dbReference type="RefSeq" id="WP_379866465.1">
    <property type="nucleotide sequence ID" value="NZ_JBHTBW010000052.1"/>
</dbReference>
<evidence type="ECO:0000259" key="1">
    <source>
        <dbReference type="Pfam" id="PF14534"/>
    </source>
</evidence>
<dbReference type="InterPro" id="IPR011944">
    <property type="entry name" value="Steroid_delta5-4_isomerase"/>
</dbReference>
<reference evidence="3" key="1">
    <citation type="journal article" date="2019" name="Int. J. Syst. Evol. Microbiol.">
        <title>The Global Catalogue of Microorganisms (GCM) 10K type strain sequencing project: providing services to taxonomists for standard genome sequencing and annotation.</title>
        <authorList>
            <consortium name="The Broad Institute Genomics Platform"/>
            <consortium name="The Broad Institute Genome Sequencing Center for Infectious Disease"/>
            <person name="Wu L."/>
            <person name="Ma J."/>
        </authorList>
    </citation>
    <scope>NUCLEOTIDE SEQUENCE [LARGE SCALE GENOMIC DNA]</scope>
    <source>
        <strain evidence="3">CGMCC 1.12942</strain>
    </source>
</reference>
<dbReference type="Pfam" id="PF14534">
    <property type="entry name" value="DUF4440"/>
    <property type="match status" value="1"/>
</dbReference>
<accession>A0ABW2RP25</accession>
<organism evidence="2 3">
    <name type="scientific">Laceyella putida</name>
    <dbReference type="NCBI Taxonomy" id="110101"/>
    <lineage>
        <taxon>Bacteria</taxon>
        <taxon>Bacillati</taxon>
        <taxon>Bacillota</taxon>
        <taxon>Bacilli</taxon>
        <taxon>Bacillales</taxon>
        <taxon>Thermoactinomycetaceae</taxon>
        <taxon>Laceyella</taxon>
    </lineage>
</organism>
<sequence>MSSQTFRPSHSPSNSDETEVRSLYQQLLEGWNKRSADAMAEPFAEDGELIGFDGSQVTGRAEIASHLQPIFANHPTAAFVSKIRSVRLFGPEVAVLRAVAGMVPPGQSDIDPKLNTHHTLITVKREGKWRIALFQNTPAQFHGRPELVQKLTEELRQSSLIRPV</sequence>
<protein>
    <submittedName>
        <fullName evidence="2">SgcJ/EcaC family oxidoreductase</fullName>
    </submittedName>
</protein>
<evidence type="ECO:0000313" key="3">
    <source>
        <dbReference type="Proteomes" id="UP001596500"/>
    </source>
</evidence>
<evidence type="ECO:0000313" key="2">
    <source>
        <dbReference type="EMBL" id="MFC7442536.1"/>
    </source>
</evidence>
<dbReference type="SUPFAM" id="SSF54427">
    <property type="entry name" value="NTF2-like"/>
    <property type="match status" value="1"/>
</dbReference>
<gene>
    <name evidence="2" type="ORF">ACFQNG_15730</name>
</gene>